<feature type="transmembrane region" description="Helical" evidence="6">
    <location>
        <begin position="494"/>
        <end position="517"/>
    </location>
</feature>
<evidence type="ECO:0000256" key="4">
    <source>
        <dbReference type="ARBA" id="ARBA00023136"/>
    </source>
</evidence>
<feature type="transmembrane region" description="Helical" evidence="6">
    <location>
        <begin position="408"/>
        <end position="425"/>
    </location>
</feature>
<keyword evidence="4 6" id="KW-0472">Membrane</keyword>
<feature type="transmembrane region" description="Helical" evidence="6">
    <location>
        <begin position="347"/>
        <end position="365"/>
    </location>
</feature>
<proteinExistence type="predicted"/>
<evidence type="ECO:0000313" key="8">
    <source>
        <dbReference type="Proteomes" id="UP000198976"/>
    </source>
</evidence>
<sequence>MTRPPSDDMPHADTPHPDAAHTHTQPNPATPTSTSKRSRGTRKQAHARQRPRRSPRPESGRPATLTRSKLVGRIIAAAALVTFLFVQLPGLDASGSRMFGIFIAAIALWVTEAIPLAATAVGVILMEVLLISNQAVLSVSEEAPAATAIFGSLANPVIILFMGGFMLADGAAKYNVDKALSALMLKPFLRNARMTVMGVMMITALMSMFMSNTATTATMFAVMMPVITALPKGRARTGLALSVPVAANVGGMGTPVGTPPNAIALGALQNHGIHVTFIDWMLAAVPLMLVVLVIAWLFIVWRYIPSDVKFDVDTSATFERTPKAIMFYVVAVITIGLWMTESLHHISSNTVGFIPVAGLMILGVMGGDDVKKLDWPVLWLVAGGIALGAGVGATGLDEWLIGSISWQAIPMALLLLTLAAVGWVTSNVISHSASANLLIPMGMGLAATVSTSPSQIAVVLALGCSLGMCLPISTPPNAIAYSTGTTPTPEMVKVGMVVGISGVLLLAFVAPLTWRVLGVL</sequence>
<dbReference type="CDD" id="cd01115">
    <property type="entry name" value="SLC13_permease"/>
    <property type="match status" value="1"/>
</dbReference>
<dbReference type="PANTHER" id="PTHR10283">
    <property type="entry name" value="SOLUTE CARRIER FAMILY 13 MEMBER"/>
    <property type="match status" value="1"/>
</dbReference>
<feature type="transmembrane region" description="Helical" evidence="6">
    <location>
        <begin position="188"/>
        <end position="208"/>
    </location>
</feature>
<evidence type="ECO:0000256" key="2">
    <source>
        <dbReference type="ARBA" id="ARBA00022692"/>
    </source>
</evidence>
<dbReference type="NCBIfam" id="TIGR00785">
    <property type="entry name" value="dass"/>
    <property type="match status" value="1"/>
</dbReference>
<evidence type="ECO:0000256" key="1">
    <source>
        <dbReference type="ARBA" id="ARBA00004141"/>
    </source>
</evidence>
<feature type="transmembrane region" description="Helical" evidence="6">
    <location>
        <begin position="100"/>
        <end position="125"/>
    </location>
</feature>
<feature type="transmembrane region" description="Helical" evidence="6">
    <location>
        <begin position="456"/>
        <end position="474"/>
    </location>
</feature>
<keyword evidence="3 6" id="KW-1133">Transmembrane helix</keyword>
<dbReference type="EMBL" id="LT629792">
    <property type="protein sequence ID" value="SDT85390.1"/>
    <property type="molecule type" value="Genomic_DNA"/>
</dbReference>
<feature type="compositionally biased region" description="Basic residues" evidence="5">
    <location>
        <begin position="36"/>
        <end position="54"/>
    </location>
</feature>
<evidence type="ECO:0000256" key="3">
    <source>
        <dbReference type="ARBA" id="ARBA00022989"/>
    </source>
</evidence>
<accession>A0ABY0V4J7</accession>
<feature type="transmembrane region" description="Helical" evidence="6">
    <location>
        <begin position="280"/>
        <end position="304"/>
    </location>
</feature>
<feature type="transmembrane region" description="Helical" evidence="6">
    <location>
        <begin position="431"/>
        <end position="449"/>
    </location>
</feature>
<protein>
    <submittedName>
        <fullName evidence="7">Solute carrier family 13 (Sodium-dependent dicarboxylate transporter), member 2/3/5</fullName>
    </submittedName>
</protein>
<evidence type="ECO:0000313" key="7">
    <source>
        <dbReference type="EMBL" id="SDT85390.1"/>
    </source>
</evidence>
<dbReference type="InterPro" id="IPR001898">
    <property type="entry name" value="SLC13A/DASS"/>
</dbReference>
<feature type="compositionally biased region" description="Polar residues" evidence="5">
    <location>
        <begin position="22"/>
        <end position="35"/>
    </location>
</feature>
<dbReference type="Pfam" id="PF00939">
    <property type="entry name" value="Na_sulph_symp"/>
    <property type="match status" value="1"/>
</dbReference>
<organism evidence="7 8">
    <name type="scientific">Schaalia radingae</name>
    <dbReference type="NCBI Taxonomy" id="131110"/>
    <lineage>
        <taxon>Bacteria</taxon>
        <taxon>Bacillati</taxon>
        <taxon>Actinomycetota</taxon>
        <taxon>Actinomycetes</taxon>
        <taxon>Actinomycetales</taxon>
        <taxon>Actinomycetaceae</taxon>
        <taxon>Schaalia</taxon>
    </lineage>
</organism>
<feature type="transmembrane region" description="Helical" evidence="6">
    <location>
        <begin position="324"/>
        <end position="340"/>
    </location>
</feature>
<comment type="subcellular location">
    <subcellularLocation>
        <location evidence="1">Membrane</location>
        <topology evidence="1">Multi-pass membrane protein</topology>
    </subcellularLocation>
</comment>
<keyword evidence="2 6" id="KW-0812">Transmembrane</keyword>
<feature type="transmembrane region" description="Helical" evidence="6">
    <location>
        <begin position="145"/>
        <end position="167"/>
    </location>
</feature>
<evidence type="ECO:0000256" key="5">
    <source>
        <dbReference type="SAM" id="MobiDB-lite"/>
    </source>
</evidence>
<name>A0ABY0V4J7_9ACTO</name>
<feature type="transmembrane region" description="Helical" evidence="6">
    <location>
        <begin position="377"/>
        <end position="396"/>
    </location>
</feature>
<evidence type="ECO:0000256" key="6">
    <source>
        <dbReference type="SAM" id="Phobius"/>
    </source>
</evidence>
<dbReference type="RefSeq" id="WP_257590336.1">
    <property type="nucleotide sequence ID" value="NZ_LT629792.1"/>
</dbReference>
<feature type="region of interest" description="Disordered" evidence="5">
    <location>
        <begin position="1"/>
        <end position="65"/>
    </location>
</feature>
<feature type="transmembrane region" description="Helical" evidence="6">
    <location>
        <begin position="70"/>
        <end position="88"/>
    </location>
</feature>
<feature type="compositionally biased region" description="Basic and acidic residues" evidence="5">
    <location>
        <begin position="1"/>
        <end position="21"/>
    </location>
</feature>
<reference evidence="7 8" key="1">
    <citation type="submission" date="2016-10" db="EMBL/GenBank/DDBJ databases">
        <authorList>
            <person name="Varghese N."/>
            <person name="Submissions S."/>
        </authorList>
    </citation>
    <scope>NUCLEOTIDE SEQUENCE [LARGE SCALE GENOMIC DNA]</scope>
    <source>
        <strain evidence="7 8">DSM 9169</strain>
    </source>
</reference>
<gene>
    <name evidence="7" type="ORF">SAMN04489714_0031</name>
</gene>
<dbReference type="PANTHER" id="PTHR10283:SF92">
    <property type="entry name" value="LOW-AFFINITY PHOSPHATE TRANSPORTER PHO91"/>
    <property type="match status" value="1"/>
</dbReference>
<dbReference type="Proteomes" id="UP000198976">
    <property type="component" value="Chromosome I"/>
</dbReference>
<keyword evidence="8" id="KW-1185">Reference proteome</keyword>